<evidence type="ECO:0000256" key="6">
    <source>
        <dbReference type="SAM" id="MobiDB-lite"/>
    </source>
</evidence>
<evidence type="ECO:0000256" key="1">
    <source>
        <dbReference type="ARBA" id="ARBA00022679"/>
    </source>
</evidence>
<protein>
    <submittedName>
        <fullName evidence="8">Serine/threonine protein kinase</fullName>
    </submittedName>
</protein>
<dbReference type="GO" id="GO:0005524">
    <property type="term" value="F:ATP binding"/>
    <property type="evidence" value="ECO:0007669"/>
    <property type="project" value="UniProtKB-KW"/>
</dbReference>
<comment type="caution">
    <text evidence="8">The sequence shown here is derived from an EMBL/GenBank/DDBJ whole genome shotgun (WGS) entry which is preliminary data.</text>
</comment>
<dbReference type="GO" id="GO:0004674">
    <property type="term" value="F:protein serine/threonine kinase activity"/>
    <property type="evidence" value="ECO:0007669"/>
    <property type="project" value="UniProtKB-KW"/>
</dbReference>
<dbReference type="PROSITE" id="PS00108">
    <property type="entry name" value="PROTEIN_KINASE_ST"/>
    <property type="match status" value="1"/>
</dbReference>
<sequence length="690" mass="75544">MGAVFEVQHLDIERHYAAKLLHQSENPSRTRHFRQEARTISHIGSPWIVEIFDFQELADGRLMYLMELVNGASLHAVQTARGGPEGASPCDPARLIGLARQVCKGLQAAHEVGFVHRDIKPDNIMLSTDSRGREHVKIVDFGLAALLEGPKESNGAGTPAYMSPEQCKGQNTDARTDIYSLGITLYELATGRLPFNRTDAARLRDDHLFEQAAPPSELVDGFLPAGFDALILRCMAKQPRDRYASAAELEVALIELQLSLGLRTAWDEMPAPVLPGDTTARLERGLAQLRSEERRSKQRRIGLVAALVGLVAVGGLIGWKFDADAREIVLTQAEQELAALSKRASVAAAHARWIYTPPDEPDADTAYKVLLELERLDDGGSDRAHEVGGQLREEFSSTLVGLGDTYWERAGGRGFAREFYAQALVFQPDHERASERAGLGLVALAGLRDKAARGKFAHYELVAVTPLASLAWTDAEDRLHALETLRDTGELSLRSAAEVDVLLEDLRFESQRAEVAQLDEDPSGQAAAPDSKPGPASNDPVPGPIRYTVIEDTPTHRAGTHGGHGGNGSGSFDGLLDAAKSAYRALDLDRAANLYHRVLDLDAHNVTALVGLHHISFDRGEFKDALRYAEKAAQLRPKRGDLHLFMGDACMKVFDYGRARDHYERADQLGDRQAQQRIAFLDDLLGKAPS</sequence>
<dbReference type="InterPro" id="IPR019734">
    <property type="entry name" value="TPR_rpt"/>
</dbReference>
<dbReference type="EMBL" id="JMCC02000021">
    <property type="protein sequence ID" value="KIG17700.1"/>
    <property type="molecule type" value="Genomic_DNA"/>
</dbReference>
<keyword evidence="5" id="KW-0802">TPR repeat</keyword>
<keyword evidence="4" id="KW-0067">ATP-binding</keyword>
<feature type="region of interest" description="Disordered" evidence="6">
    <location>
        <begin position="515"/>
        <end position="547"/>
    </location>
</feature>
<dbReference type="PROSITE" id="PS50005">
    <property type="entry name" value="TPR"/>
    <property type="match status" value="1"/>
</dbReference>
<evidence type="ECO:0000256" key="4">
    <source>
        <dbReference type="ARBA" id="ARBA00022840"/>
    </source>
</evidence>
<reference evidence="8 9" key="1">
    <citation type="submission" date="2014-12" db="EMBL/GenBank/DDBJ databases">
        <title>Genome assembly of Enhygromyxa salina DSM 15201.</title>
        <authorList>
            <person name="Sharma G."/>
            <person name="Subramanian S."/>
        </authorList>
    </citation>
    <scope>NUCLEOTIDE SEQUENCE [LARGE SCALE GENOMIC DNA]</scope>
    <source>
        <strain evidence="8 9">DSM 15201</strain>
    </source>
</reference>
<feature type="domain" description="Protein kinase" evidence="7">
    <location>
        <begin position="1"/>
        <end position="254"/>
    </location>
</feature>
<evidence type="ECO:0000256" key="2">
    <source>
        <dbReference type="ARBA" id="ARBA00022741"/>
    </source>
</evidence>
<proteinExistence type="predicted"/>
<dbReference type="PANTHER" id="PTHR43289">
    <property type="entry name" value="MITOGEN-ACTIVATED PROTEIN KINASE KINASE KINASE 20-RELATED"/>
    <property type="match status" value="1"/>
</dbReference>
<dbReference type="SMART" id="SM00220">
    <property type="entry name" value="S_TKc"/>
    <property type="match status" value="1"/>
</dbReference>
<evidence type="ECO:0000313" key="9">
    <source>
        <dbReference type="Proteomes" id="UP000031599"/>
    </source>
</evidence>
<keyword evidence="8" id="KW-0723">Serine/threonine-protein kinase</keyword>
<accession>A0A0C2D7X9</accession>
<dbReference type="InterPro" id="IPR008271">
    <property type="entry name" value="Ser/Thr_kinase_AS"/>
</dbReference>
<dbReference type="InterPro" id="IPR011990">
    <property type="entry name" value="TPR-like_helical_dom_sf"/>
</dbReference>
<dbReference type="Gene3D" id="3.30.200.20">
    <property type="entry name" value="Phosphorylase Kinase, domain 1"/>
    <property type="match status" value="1"/>
</dbReference>
<dbReference type="InterPro" id="IPR000719">
    <property type="entry name" value="Prot_kinase_dom"/>
</dbReference>
<name>A0A0C2D7X9_9BACT</name>
<evidence type="ECO:0000259" key="7">
    <source>
        <dbReference type="PROSITE" id="PS50011"/>
    </source>
</evidence>
<evidence type="ECO:0000256" key="5">
    <source>
        <dbReference type="PROSITE-ProRule" id="PRU00339"/>
    </source>
</evidence>
<evidence type="ECO:0000313" key="8">
    <source>
        <dbReference type="EMBL" id="KIG17700.1"/>
    </source>
</evidence>
<gene>
    <name evidence="8" type="ORF">DB30_02975</name>
</gene>
<feature type="repeat" description="TPR" evidence="5">
    <location>
        <begin position="606"/>
        <end position="639"/>
    </location>
</feature>
<dbReference type="AlphaFoldDB" id="A0A0C2D7X9"/>
<dbReference type="PANTHER" id="PTHR43289:SF34">
    <property type="entry name" value="SERINE_THREONINE-PROTEIN KINASE YBDM-RELATED"/>
    <property type="match status" value="1"/>
</dbReference>
<dbReference type="Proteomes" id="UP000031599">
    <property type="component" value="Unassembled WGS sequence"/>
</dbReference>
<dbReference type="Gene3D" id="1.10.510.10">
    <property type="entry name" value="Transferase(Phosphotransferase) domain 1"/>
    <property type="match status" value="1"/>
</dbReference>
<dbReference type="InterPro" id="IPR011009">
    <property type="entry name" value="Kinase-like_dom_sf"/>
</dbReference>
<evidence type="ECO:0000256" key="3">
    <source>
        <dbReference type="ARBA" id="ARBA00022777"/>
    </source>
</evidence>
<dbReference type="SUPFAM" id="SSF48452">
    <property type="entry name" value="TPR-like"/>
    <property type="match status" value="1"/>
</dbReference>
<dbReference type="Gene3D" id="1.25.40.10">
    <property type="entry name" value="Tetratricopeptide repeat domain"/>
    <property type="match status" value="1"/>
</dbReference>
<keyword evidence="1" id="KW-0808">Transferase</keyword>
<organism evidence="8 9">
    <name type="scientific">Enhygromyxa salina</name>
    <dbReference type="NCBI Taxonomy" id="215803"/>
    <lineage>
        <taxon>Bacteria</taxon>
        <taxon>Pseudomonadati</taxon>
        <taxon>Myxococcota</taxon>
        <taxon>Polyangia</taxon>
        <taxon>Nannocystales</taxon>
        <taxon>Nannocystaceae</taxon>
        <taxon>Enhygromyxa</taxon>
    </lineage>
</organism>
<dbReference type="Pfam" id="PF00069">
    <property type="entry name" value="Pkinase"/>
    <property type="match status" value="1"/>
</dbReference>
<keyword evidence="3 8" id="KW-0418">Kinase</keyword>
<dbReference type="PROSITE" id="PS50011">
    <property type="entry name" value="PROTEIN_KINASE_DOM"/>
    <property type="match status" value="1"/>
</dbReference>
<dbReference type="SUPFAM" id="SSF56112">
    <property type="entry name" value="Protein kinase-like (PK-like)"/>
    <property type="match status" value="1"/>
</dbReference>
<dbReference type="CDD" id="cd14014">
    <property type="entry name" value="STKc_PknB_like"/>
    <property type="match status" value="1"/>
</dbReference>
<keyword evidence="2" id="KW-0547">Nucleotide-binding</keyword>